<feature type="domain" description="YgjP-like metallopeptidase" evidence="1">
    <location>
        <begin position="85"/>
        <end position="183"/>
    </location>
</feature>
<dbReference type="CDD" id="cd07344">
    <property type="entry name" value="M48_yhfN_like"/>
    <property type="match status" value="1"/>
</dbReference>
<dbReference type="Proteomes" id="UP000034108">
    <property type="component" value="Unassembled WGS sequence"/>
</dbReference>
<evidence type="ECO:0000313" key="3">
    <source>
        <dbReference type="Proteomes" id="UP000034108"/>
    </source>
</evidence>
<dbReference type="InterPro" id="IPR002725">
    <property type="entry name" value="YgjP-like_metallopeptidase"/>
</dbReference>
<comment type="caution">
    <text evidence="2">The sequence shown here is derived from an EMBL/GenBank/DDBJ whole genome shotgun (WGS) entry which is preliminary data.</text>
</comment>
<reference evidence="2 3" key="1">
    <citation type="journal article" date="2015" name="Nature">
        <title>rRNA introns, odd ribosomes, and small enigmatic genomes across a large radiation of phyla.</title>
        <authorList>
            <person name="Brown C.T."/>
            <person name="Hug L.A."/>
            <person name="Thomas B.C."/>
            <person name="Sharon I."/>
            <person name="Castelle C.J."/>
            <person name="Singh A."/>
            <person name="Wilkins M.J."/>
            <person name="Williams K.H."/>
            <person name="Banfield J.F."/>
        </authorList>
    </citation>
    <scope>NUCLEOTIDE SEQUENCE [LARGE SCALE GENOMIC DNA]</scope>
</reference>
<sequence length="186" mass="22226">MMKKTVLRGREVEYALKKSARARLLRVAIYCDASVIVTVPIDFGEHKIERFLKEKASWVLEKMDYFLRLGKTVRIGGGRREYKKHREQAREFVRTKVEEINKIYKFSFGKIAIKNHKTRWGSCSKKKNLNFNYKIIFLSERLAEYIVAHELCHLQVFNHSRDFWNLLARAFPDYRECKKELKSTLF</sequence>
<dbReference type="Pfam" id="PF01863">
    <property type="entry name" value="YgjP-like"/>
    <property type="match status" value="1"/>
</dbReference>
<name>A0A0G0VE55_9BACT</name>
<evidence type="ECO:0000313" key="2">
    <source>
        <dbReference type="EMBL" id="KKR99153.1"/>
    </source>
</evidence>
<dbReference type="AlphaFoldDB" id="A0A0G0VE55"/>
<proteinExistence type="predicted"/>
<dbReference type="PANTHER" id="PTHR30399">
    <property type="entry name" value="UNCHARACTERIZED PROTEIN YGJP"/>
    <property type="match status" value="1"/>
</dbReference>
<dbReference type="STRING" id="1619048.UU49_C0010G0017"/>
<dbReference type="Gene3D" id="3.30.2010.10">
    <property type="entry name" value="Metalloproteases ('zincins'), catalytic domain"/>
    <property type="match status" value="1"/>
</dbReference>
<protein>
    <recommendedName>
        <fullName evidence="1">YgjP-like metallopeptidase domain-containing protein</fullName>
    </recommendedName>
</protein>
<dbReference type="EMBL" id="LCAV01000010">
    <property type="protein sequence ID" value="KKR99153.1"/>
    <property type="molecule type" value="Genomic_DNA"/>
</dbReference>
<dbReference type="InterPro" id="IPR053136">
    <property type="entry name" value="UTP_pyrophosphatase-like"/>
</dbReference>
<accession>A0A0G0VE55</accession>
<evidence type="ECO:0000259" key="1">
    <source>
        <dbReference type="Pfam" id="PF01863"/>
    </source>
</evidence>
<organism evidence="2 3">
    <name type="scientific">Candidatus Magasanikbacteria bacterium GW2011_GWC2_41_17</name>
    <dbReference type="NCBI Taxonomy" id="1619048"/>
    <lineage>
        <taxon>Bacteria</taxon>
        <taxon>Candidatus Magasanikiibacteriota</taxon>
    </lineage>
</organism>
<gene>
    <name evidence="2" type="ORF">UU49_C0010G0017</name>
</gene>
<dbReference type="PANTHER" id="PTHR30399:SF1">
    <property type="entry name" value="UTP PYROPHOSPHATASE"/>
    <property type="match status" value="1"/>
</dbReference>